<gene>
    <name evidence="2" type="ORF">LCGC14_0351270</name>
</gene>
<dbReference type="InterPro" id="IPR011050">
    <property type="entry name" value="Pectin_lyase_fold/virulence"/>
</dbReference>
<dbReference type="InterPro" id="IPR006626">
    <property type="entry name" value="PbH1"/>
</dbReference>
<dbReference type="AlphaFoldDB" id="A0A0F9WIN0"/>
<sequence length="477" mass="50714">MGWRTDKALTVAQLSNNMSDSLVPDTTYWQAYAYQQIKNILTGMDNRIPISDDFTDIPTAIADSDVTTFGGLLLTGATDLGDTPADIPSDMAFSGVGAITEISSDNDKRIFQQKASTSPDRVSFQNMAFDGNSTEASGAIVQHAHAIDMYQSGQTSTNNIIGPNIWIKDVGGDGVYLRESDKNIVHALNIDVNNQAIGANLRGRNGIAVTDGDSLIIANCYIRRAGNAGIDLEPNATEDISRVVISNCVIEDSLYGIAIPGGAGASPPISYVSISNCVIKVGDKSATGFNTTTIGIIIQAAETVCMSNIWVVGQSDQTKSGTGIFIDNADRVYLNNVNVTRCDRGLQIFSDNGTNDYISIIGGEFSENQKHGLSLNGSSGNHIGNLIVKGVQIFNNDNGDTGFDGIRVDYCDNLIVDGCLAFDDQGSQTQDRGITVQNSGNVVISNNICYGNTVSQIQLNSNTTNEYGHNIGAISIT</sequence>
<dbReference type="EMBL" id="LAZR01000265">
    <property type="protein sequence ID" value="KKN78268.1"/>
    <property type="molecule type" value="Genomic_DNA"/>
</dbReference>
<dbReference type="SUPFAM" id="SSF51126">
    <property type="entry name" value="Pectin lyase-like"/>
    <property type="match status" value="2"/>
</dbReference>
<dbReference type="Pfam" id="PF13229">
    <property type="entry name" value="Beta_helix"/>
    <property type="match status" value="1"/>
</dbReference>
<evidence type="ECO:0000313" key="2">
    <source>
        <dbReference type="EMBL" id="KKN78268.1"/>
    </source>
</evidence>
<name>A0A0F9WIN0_9ZZZZ</name>
<protein>
    <recommendedName>
        <fullName evidence="1">Right handed beta helix domain-containing protein</fullName>
    </recommendedName>
</protein>
<evidence type="ECO:0000259" key="1">
    <source>
        <dbReference type="Pfam" id="PF13229"/>
    </source>
</evidence>
<dbReference type="InterPro" id="IPR012334">
    <property type="entry name" value="Pectin_lyas_fold"/>
</dbReference>
<reference evidence="2" key="1">
    <citation type="journal article" date="2015" name="Nature">
        <title>Complex archaea that bridge the gap between prokaryotes and eukaryotes.</title>
        <authorList>
            <person name="Spang A."/>
            <person name="Saw J.H."/>
            <person name="Jorgensen S.L."/>
            <person name="Zaremba-Niedzwiedzka K."/>
            <person name="Martijn J."/>
            <person name="Lind A.E."/>
            <person name="van Eijk R."/>
            <person name="Schleper C."/>
            <person name="Guy L."/>
            <person name="Ettema T.J."/>
        </authorList>
    </citation>
    <scope>NUCLEOTIDE SEQUENCE</scope>
</reference>
<comment type="caution">
    <text evidence="2">The sequence shown here is derived from an EMBL/GenBank/DDBJ whole genome shotgun (WGS) entry which is preliminary data.</text>
</comment>
<dbReference type="InterPro" id="IPR039448">
    <property type="entry name" value="Beta_helix"/>
</dbReference>
<feature type="domain" description="Right handed beta helix" evidence="1">
    <location>
        <begin position="143"/>
        <end position="264"/>
    </location>
</feature>
<proteinExistence type="predicted"/>
<dbReference type="Gene3D" id="2.160.20.10">
    <property type="entry name" value="Single-stranded right-handed beta-helix, Pectin lyase-like"/>
    <property type="match status" value="2"/>
</dbReference>
<dbReference type="SMART" id="SM00710">
    <property type="entry name" value="PbH1"/>
    <property type="match status" value="10"/>
</dbReference>
<organism evidence="2">
    <name type="scientific">marine sediment metagenome</name>
    <dbReference type="NCBI Taxonomy" id="412755"/>
    <lineage>
        <taxon>unclassified sequences</taxon>
        <taxon>metagenomes</taxon>
        <taxon>ecological metagenomes</taxon>
    </lineage>
</organism>
<accession>A0A0F9WIN0</accession>